<keyword evidence="6" id="KW-0378">Hydrolase</keyword>
<dbReference type="EC" id="3.1.26.5" evidence="6"/>
<reference evidence="6" key="1">
    <citation type="submission" date="2023-03" db="EMBL/GenBank/DDBJ databases">
        <title>Emydomyces testavorans Genome Sequence.</title>
        <authorList>
            <person name="Hoyer L."/>
        </authorList>
    </citation>
    <scope>NUCLEOTIDE SEQUENCE</scope>
    <source>
        <strain evidence="6">16-2883</strain>
    </source>
</reference>
<dbReference type="InterPro" id="IPR007175">
    <property type="entry name" value="Rpr2/Snm1/Rpp21"/>
</dbReference>
<name>A0AAF0IL75_9EURO</name>
<gene>
    <name evidence="6" type="ORF">PRK78_006913</name>
</gene>
<dbReference type="EMBL" id="CP120631">
    <property type="protein sequence ID" value="WEW61423.1"/>
    <property type="molecule type" value="Genomic_DNA"/>
</dbReference>
<evidence type="ECO:0000313" key="7">
    <source>
        <dbReference type="Proteomes" id="UP001219355"/>
    </source>
</evidence>
<dbReference type="Pfam" id="PF04032">
    <property type="entry name" value="Rpr2"/>
    <property type="match status" value="1"/>
</dbReference>
<dbReference type="GO" id="GO:0004526">
    <property type="term" value="F:ribonuclease P activity"/>
    <property type="evidence" value="ECO:0007669"/>
    <property type="project" value="UniProtKB-EC"/>
</dbReference>
<feature type="region of interest" description="Disordered" evidence="5">
    <location>
        <begin position="76"/>
        <end position="97"/>
    </location>
</feature>
<keyword evidence="7" id="KW-1185">Reference proteome</keyword>
<comment type="similarity">
    <text evidence="4">Belongs to the eukaryotic/archaeal RNase P protein component 4 family.</text>
</comment>
<dbReference type="Proteomes" id="UP001219355">
    <property type="component" value="Chromosome 5"/>
</dbReference>
<dbReference type="GO" id="GO:0005655">
    <property type="term" value="C:nucleolar ribonuclease P complex"/>
    <property type="evidence" value="ECO:0007669"/>
    <property type="project" value="TreeGrafter"/>
</dbReference>
<evidence type="ECO:0000256" key="2">
    <source>
        <dbReference type="ARBA" id="ARBA00022723"/>
    </source>
</evidence>
<dbReference type="AlphaFoldDB" id="A0AAF0IL75"/>
<accession>A0AAF0IL75</accession>
<keyword evidence="2" id="KW-0479">Metal-binding</keyword>
<protein>
    <submittedName>
        <fullName evidence="6">Ribonuclease P subunit</fullName>
        <ecNumber evidence="6">3.1.26.5</ecNumber>
    </submittedName>
</protein>
<evidence type="ECO:0000256" key="1">
    <source>
        <dbReference type="ARBA" id="ARBA00022694"/>
    </source>
</evidence>
<keyword evidence="3" id="KW-0862">Zinc</keyword>
<dbReference type="PANTHER" id="PTHR14742:SF0">
    <property type="entry name" value="RIBONUCLEASE P PROTEIN SUBUNIT P21"/>
    <property type="match status" value="1"/>
</dbReference>
<dbReference type="PANTHER" id="PTHR14742">
    <property type="entry name" value="RIBONUCLEASE P SUBUNIT P21"/>
    <property type="match status" value="1"/>
</dbReference>
<organism evidence="6 7">
    <name type="scientific">Emydomyces testavorans</name>
    <dbReference type="NCBI Taxonomy" id="2070801"/>
    <lineage>
        <taxon>Eukaryota</taxon>
        <taxon>Fungi</taxon>
        <taxon>Dikarya</taxon>
        <taxon>Ascomycota</taxon>
        <taxon>Pezizomycotina</taxon>
        <taxon>Eurotiomycetes</taxon>
        <taxon>Eurotiomycetidae</taxon>
        <taxon>Onygenales</taxon>
        <taxon>Nannizziopsiaceae</taxon>
        <taxon>Emydomyces</taxon>
    </lineage>
</organism>
<dbReference type="GO" id="GO:0008033">
    <property type="term" value="P:tRNA processing"/>
    <property type="evidence" value="ECO:0007669"/>
    <property type="project" value="UniProtKB-KW"/>
</dbReference>
<evidence type="ECO:0000256" key="3">
    <source>
        <dbReference type="ARBA" id="ARBA00022833"/>
    </source>
</evidence>
<keyword evidence="1" id="KW-0819">tRNA processing</keyword>
<dbReference type="Gene3D" id="6.20.50.20">
    <property type="match status" value="1"/>
</dbReference>
<evidence type="ECO:0000313" key="6">
    <source>
        <dbReference type="EMBL" id="WEW61423.1"/>
    </source>
</evidence>
<dbReference type="GO" id="GO:0046872">
    <property type="term" value="F:metal ion binding"/>
    <property type="evidence" value="ECO:0007669"/>
    <property type="project" value="UniProtKB-KW"/>
</dbReference>
<evidence type="ECO:0000256" key="4">
    <source>
        <dbReference type="ARBA" id="ARBA00038402"/>
    </source>
</evidence>
<evidence type="ECO:0000256" key="5">
    <source>
        <dbReference type="SAM" id="MobiDB-lite"/>
    </source>
</evidence>
<sequence length="202" mass="21688">MAKAKAQKGSAGGAQSHLRARTAYLYQASLLLQSVHDPSSTQLQVQAARAAVETQATPAPGENAKLLAPFHTPQLLEQDDQPSSTEPAPNPHSCAGRPSYLARQYASQLKTVSLKSQLRLPRSIKHSLCKRCDTLLIPGSTCSKYIENKSRGGKKPWADVLVVKCGVCGTAKRYPQSQKRGMKLVDCPRDAGDAVRSEVPAG</sequence>
<proteinExistence type="inferred from homology"/>